<keyword evidence="7" id="KW-0963">Cytoplasm</keyword>
<evidence type="ECO:0000256" key="8">
    <source>
        <dbReference type="RuleBase" id="RU000673"/>
    </source>
</evidence>
<evidence type="ECO:0000256" key="2">
    <source>
        <dbReference type="ARBA" id="ARBA00022555"/>
    </source>
</evidence>
<feature type="binding site" evidence="7">
    <location>
        <position position="14"/>
    </location>
    <ligand>
        <name>tRNA</name>
        <dbReference type="ChEBI" id="CHEBI:17843"/>
    </ligand>
</feature>
<evidence type="ECO:0000256" key="7">
    <source>
        <dbReference type="HAMAP-Rule" id="MF_00083"/>
    </source>
</evidence>
<dbReference type="EMBL" id="RCWN01000001">
    <property type="protein sequence ID" value="RLQ88333.1"/>
    <property type="molecule type" value="Genomic_DNA"/>
</dbReference>
<dbReference type="Gene3D" id="3.40.50.1470">
    <property type="entry name" value="Peptidyl-tRNA hydrolase"/>
    <property type="match status" value="1"/>
</dbReference>
<comment type="subunit">
    <text evidence="7">Monomer.</text>
</comment>
<evidence type="ECO:0000313" key="11">
    <source>
        <dbReference type="EMBL" id="RLQ88333.1"/>
    </source>
</evidence>
<evidence type="ECO:0000256" key="9">
    <source>
        <dbReference type="RuleBase" id="RU004320"/>
    </source>
</evidence>
<dbReference type="GO" id="GO:0000049">
    <property type="term" value="F:tRNA binding"/>
    <property type="evidence" value="ECO:0007669"/>
    <property type="project" value="UniProtKB-UniRule"/>
</dbReference>
<dbReference type="RefSeq" id="WP_121645300.1">
    <property type="nucleotide sequence ID" value="NZ_RCWN01000001.1"/>
</dbReference>
<dbReference type="PANTHER" id="PTHR17224:SF1">
    <property type="entry name" value="PEPTIDYL-TRNA HYDROLASE"/>
    <property type="match status" value="1"/>
</dbReference>
<comment type="caution">
    <text evidence="11">The sequence shown here is derived from an EMBL/GenBank/DDBJ whole genome shotgun (WGS) entry which is preliminary data.</text>
</comment>
<feature type="binding site" evidence="7">
    <location>
        <position position="66"/>
    </location>
    <ligand>
        <name>tRNA</name>
        <dbReference type="ChEBI" id="CHEBI:17843"/>
    </ligand>
</feature>
<comment type="similarity">
    <text evidence="5 7 9">Belongs to the PTH family.</text>
</comment>
<dbReference type="InterPro" id="IPR018171">
    <property type="entry name" value="Pept_tRNA_hydro_CS"/>
</dbReference>
<feature type="compositionally biased region" description="Polar residues" evidence="10">
    <location>
        <begin position="200"/>
        <end position="209"/>
    </location>
</feature>
<evidence type="ECO:0000256" key="6">
    <source>
        <dbReference type="ARBA" id="ARBA00050038"/>
    </source>
</evidence>
<feature type="region of interest" description="Disordered" evidence="10">
    <location>
        <begin position="190"/>
        <end position="253"/>
    </location>
</feature>
<feature type="compositionally biased region" description="Basic residues" evidence="10">
    <location>
        <begin position="217"/>
        <end position="229"/>
    </location>
</feature>
<evidence type="ECO:0000256" key="3">
    <source>
        <dbReference type="ARBA" id="ARBA00022801"/>
    </source>
</evidence>
<dbReference type="EC" id="3.1.1.29" evidence="1 7"/>
<dbReference type="PANTHER" id="PTHR17224">
    <property type="entry name" value="PEPTIDYL-TRNA HYDROLASE"/>
    <property type="match status" value="1"/>
</dbReference>
<dbReference type="AlphaFoldDB" id="A0A3L7JCE7"/>
<feature type="binding site" evidence="7">
    <location>
        <position position="64"/>
    </location>
    <ligand>
        <name>tRNA</name>
        <dbReference type="ChEBI" id="CHEBI:17843"/>
    </ligand>
</feature>
<evidence type="ECO:0000256" key="1">
    <source>
        <dbReference type="ARBA" id="ARBA00013260"/>
    </source>
</evidence>
<dbReference type="InterPro" id="IPR036416">
    <property type="entry name" value="Pept_tRNA_hydro_sf"/>
</dbReference>
<organism evidence="11 12">
    <name type="scientific">Notoacmeibacter ruber</name>
    <dbReference type="NCBI Taxonomy" id="2670375"/>
    <lineage>
        <taxon>Bacteria</taxon>
        <taxon>Pseudomonadati</taxon>
        <taxon>Pseudomonadota</taxon>
        <taxon>Alphaproteobacteria</taxon>
        <taxon>Hyphomicrobiales</taxon>
        <taxon>Notoacmeibacteraceae</taxon>
        <taxon>Notoacmeibacter</taxon>
    </lineage>
</organism>
<evidence type="ECO:0000256" key="5">
    <source>
        <dbReference type="ARBA" id="ARBA00038063"/>
    </source>
</evidence>
<keyword evidence="12" id="KW-1185">Reference proteome</keyword>
<evidence type="ECO:0000256" key="4">
    <source>
        <dbReference type="ARBA" id="ARBA00022884"/>
    </source>
</evidence>
<dbReference type="Pfam" id="PF01195">
    <property type="entry name" value="Pept_tRNA_hydro"/>
    <property type="match status" value="1"/>
</dbReference>
<feature type="site" description="Stabilizes the basic form of H active site to accept a proton" evidence="7">
    <location>
        <position position="91"/>
    </location>
</feature>
<evidence type="ECO:0000313" key="12">
    <source>
        <dbReference type="Proteomes" id="UP000281094"/>
    </source>
</evidence>
<dbReference type="NCBIfam" id="TIGR00447">
    <property type="entry name" value="pth"/>
    <property type="match status" value="1"/>
</dbReference>
<keyword evidence="3 7" id="KW-0378">Hydrolase</keyword>
<dbReference type="PROSITE" id="PS01195">
    <property type="entry name" value="PEPT_TRNA_HYDROL_1"/>
    <property type="match status" value="1"/>
</dbReference>
<keyword evidence="4 7" id="KW-0694">RNA-binding</keyword>
<dbReference type="SUPFAM" id="SSF53178">
    <property type="entry name" value="Peptidyl-tRNA hydrolase-like"/>
    <property type="match status" value="1"/>
</dbReference>
<dbReference type="GO" id="GO:0004045">
    <property type="term" value="F:peptidyl-tRNA hydrolase activity"/>
    <property type="evidence" value="ECO:0007669"/>
    <property type="project" value="UniProtKB-UniRule"/>
</dbReference>
<comment type="subcellular location">
    <subcellularLocation>
        <location evidence="7">Cytoplasm</location>
    </subcellularLocation>
</comment>
<evidence type="ECO:0000256" key="10">
    <source>
        <dbReference type="SAM" id="MobiDB-lite"/>
    </source>
</evidence>
<dbReference type="GO" id="GO:0006515">
    <property type="term" value="P:protein quality control for misfolded or incompletely synthesized proteins"/>
    <property type="evidence" value="ECO:0007669"/>
    <property type="project" value="UniProtKB-UniRule"/>
</dbReference>
<dbReference type="FunFam" id="3.40.50.1470:FF:000001">
    <property type="entry name" value="Peptidyl-tRNA hydrolase"/>
    <property type="match status" value="1"/>
</dbReference>
<feature type="active site" description="Proton acceptor" evidence="7">
    <location>
        <position position="19"/>
    </location>
</feature>
<dbReference type="CDD" id="cd00462">
    <property type="entry name" value="PTH"/>
    <property type="match status" value="1"/>
</dbReference>
<feature type="binding site" evidence="7">
    <location>
        <position position="112"/>
    </location>
    <ligand>
        <name>tRNA</name>
        <dbReference type="ChEBI" id="CHEBI:17843"/>
    </ligand>
</feature>
<dbReference type="PROSITE" id="PS01196">
    <property type="entry name" value="PEPT_TRNA_HYDROL_2"/>
    <property type="match status" value="1"/>
</dbReference>
<dbReference type="Proteomes" id="UP000281094">
    <property type="component" value="Unassembled WGS sequence"/>
</dbReference>
<comment type="catalytic activity">
    <reaction evidence="7 8">
        <text>an N-acyl-L-alpha-aminoacyl-tRNA + H2O = an N-acyl-L-amino acid + a tRNA + H(+)</text>
        <dbReference type="Rhea" id="RHEA:54448"/>
        <dbReference type="Rhea" id="RHEA-COMP:10123"/>
        <dbReference type="Rhea" id="RHEA-COMP:13883"/>
        <dbReference type="ChEBI" id="CHEBI:15377"/>
        <dbReference type="ChEBI" id="CHEBI:15378"/>
        <dbReference type="ChEBI" id="CHEBI:59874"/>
        <dbReference type="ChEBI" id="CHEBI:78442"/>
        <dbReference type="ChEBI" id="CHEBI:138191"/>
        <dbReference type="EC" id="3.1.1.29"/>
    </reaction>
</comment>
<protein>
    <recommendedName>
        <fullName evidence="6 7">Peptidyl-tRNA hydrolase</fullName>
        <shortName evidence="7">Pth</shortName>
        <ecNumber evidence="1 7">3.1.1.29</ecNumber>
    </recommendedName>
</protein>
<sequence>MLLIVGLGNPGAKYAANRHNIGFMAADEIARRHNFGPFAKKFQGELAEGRLGGDKALILKPQTFMNESGRAVGEALRFYKLTTADLIVLYDELDLAPGKVRVKTGGGAGGHNGIRSIDAHCGKDYRRVRIGIGHPGVKELVTRHVLGDFAKADGEWLDPLLDTIADAMPMLADGKDSEFMNKVALEMQGKAPAANEKPATGQSGKQKPTGTAPGKKPVPKGKSHIHQARKNGPAIATPTTGPMADMLKKLLGK</sequence>
<accession>A0A3L7JCE7</accession>
<dbReference type="GO" id="GO:0072344">
    <property type="term" value="P:rescue of stalled ribosome"/>
    <property type="evidence" value="ECO:0007669"/>
    <property type="project" value="UniProtKB-UniRule"/>
</dbReference>
<dbReference type="GO" id="GO:0005737">
    <property type="term" value="C:cytoplasm"/>
    <property type="evidence" value="ECO:0007669"/>
    <property type="project" value="UniProtKB-SubCell"/>
</dbReference>
<dbReference type="HAMAP" id="MF_00083">
    <property type="entry name" value="Pept_tRNA_hydro_bact"/>
    <property type="match status" value="1"/>
</dbReference>
<reference evidence="11 12" key="1">
    <citation type="submission" date="2018-10" db="EMBL/GenBank/DDBJ databases">
        <title>Notoacmeibacter sp. M2BS9Y-3-1, whole genome shotgun sequence.</title>
        <authorList>
            <person name="Tuo L."/>
        </authorList>
    </citation>
    <scope>NUCLEOTIDE SEQUENCE [LARGE SCALE GENOMIC DNA]</scope>
    <source>
        <strain evidence="11 12">M2BS9Y-3-1</strain>
    </source>
</reference>
<comment type="function">
    <text evidence="7">Hydrolyzes ribosome-free peptidyl-tRNAs (with 1 or more amino acids incorporated), which drop off the ribosome during protein synthesis, or as a result of ribosome stalling.</text>
</comment>
<comment type="function">
    <text evidence="7">Catalyzes the release of premature peptidyl moieties from peptidyl-tRNA molecules trapped in stalled 50S ribosomal subunits, and thus maintains levels of free tRNAs and 50S ribosomes.</text>
</comment>
<name>A0A3L7JCE7_9HYPH</name>
<keyword evidence="2 7" id="KW-0820">tRNA-binding</keyword>
<proteinExistence type="inferred from homology"/>
<dbReference type="InterPro" id="IPR001328">
    <property type="entry name" value="Pept_tRNA_hydro"/>
</dbReference>
<feature type="site" description="Discriminates between blocked and unblocked aminoacyl-tRNA" evidence="7">
    <location>
        <position position="9"/>
    </location>
</feature>
<gene>
    <name evidence="7" type="primary">pth</name>
    <name evidence="11" type="ORF">D8780_09065</name>
</gene>